<gene>
    <name evidence="2" type="ORF">NDU88_002067</name>
</gene>
<evidence type="ECO:0000256" key="1">
    <source>
        <dbReference type="SAM" id="MobiDB-lite"/>
    </source>
</evidence>
<protein>
    <submittedName>
        <fullName evidence="2">Uncharacterized protein</fullName>
    </submittedName>
</protein>
<accession>A0AAV7UC31</accession>
<organism evidence="2 3">
    <name type="scientific">Pleurodeles waltl</name>
    <name type="common">Iberian ribbed newt</name>
    <dbReference type="NCBI Taxonomy" id="8319"/>
    <lineage>
        <taxon>Eukaryota</taxon>
        <taxon>Metazoa</taxon>
        <taxon>Chordata</taxon>
        <taxon>Craniata</taxon>
        <taxon>Vertebrata</taxon>
        <taxon>Euteleostomi</taxon>
        <taxon>Amphibia</taxon>
        <taxon>Batrachia</taxon>
        <taxon>Caudata</taxon>
        <taxon>Salamandroidea</taxon>
        <taxon>Salamandridae</taxon>
        <taxon>Pleurodelinae</taxon>
        <taxon>Pleurodeles</taxon>
    </lineage>
</organism>
<evidence type="ECO:0000313" key="3">
    <source>
        <dbReference type="Proteomes" id="UP001066276"/>
    </source>
</evidence>
<dbReference type="EMBL" id="JANPWB010000005">
    <property type="protein sequence ID" value="KAJ1185273.1"/>
    <property type="molecule type" value="Genomic_DNA"/>
</dbReference>
<dbReference type="Proteomes" id="UP001066276">
    <property type="component" value="Chromosome 3_1"/>
</dbReference>
<feature type="compositionally biased region" description="Basic and acidic residues" evidence="1">
    <location>
        <begin position="8"/>
        <end position="20"/>
    </location>
</feature>
<name>A0AAV7UC31_PLEWA</name>
<feature type="region of interest" description="Disordered" evidence="1">
    <location>
        <begin position="1"/>
        <end position="20"/>
    </location>
</feature>
<evidence type="ECO:0000313" key="2">
    <source>
        <dbReference type="EMBL" id="KAJ1185273.1"/>
    </source>
</evidence>
<dbReference type="AlphaFoldDB" id="A0AAV7UC31"/>
<sequence>MCELFADPETRAAEPRAEREAWSTTSHLPAIRVHTRACALLGCRGRDGRPKMQNLESCAFSVRFTLGKLSGLLEQKCKFDVNYKAMLLAQLRPRCTGTGGVFAVSLSY</sequence>
<keyword evidence="3" id="KW-1185">Reference proteome</keyword>
<reference evidence="2" key="1">
    <citation type="journal article" date="2022" name="bioRxiv">
        <title>Sequencing and chromosome-scale assembly of the giantPleurodeles waltlgenome.</title>
        <authorList>
            <person name="Brown T."/>
            <person name="Elewa A."/>
            <person name="Iarovenko S."/>
            <person name="Subramanian E."/>
            <person name="Araus A.J."/>
            <person name="Petzold A."/>
            <person name="Susuki M."/>
            <person name="Suzuki K.-i.T."/>
            <person name="Hayashi T."/>
            <person name="Toyoda A."/>
            <person name="Oliveira C."/>
            <person name="Osipova E."/>
            <person name="Leigh N.D."/>
            <person name="Simon A."/>
            <person name="Yun M.H."/>
        </authorList>
    </citation>
    <scope>NUCLEOTIDE SEQUENCE</scope>
    <source>
        <strain evidence="2">20211129_DDA</strain>
        <tissue evidence="2">Liver</tissue>
    </source>
</reference>
<proteinExistence type="predicted"/>
<comment type="caution">
    <text evidence="2">The sequence shown here is derived from an EMBL/GenBank/DDBJ whole genome shotgun (WGS) entry which is preliminary data.</text>
</comment>